<keyword evidence="2" id="KW-0479">Metal-binding</keyword>
<dbReference type="AlphaFoldDB" id="A0A1Y2MRW6"/>
<dbReference type="EMBL" id="MIGB01000030">
    <property type="protein sequence ID" value="OSY37467.1"/>
    <property type="molecule type" value="Genomic_DNA"/>
</dbReference>
<evidence type="ECO:0000259" key="3">
    <source>
        <dbReference type="Pfam" id="PF13359"/>
    </source>
</evidence>
<evidence type="ECO:0000313" key="4">
    <source>
        <dbReference type="EMBL" id="OSY37467.1"/>
    </source>
</evidence>
<dbReference type="InterPro" id="IPR027806">
    <property type="entry name" value="HARBI1_dom"/>
</dbReference>
<proteinExistence type="predicted"/>
<dbReference type="Pfam" id="PF13359">
    <property type="entry name" value="DDE_Tnp_4"/>
    <property type="match status" value="1"/>
</dbReference>
<protein>
    <submittedName>
        <fullName evidence="4">Transposase DDE domain protein</fullName>
    </submittedName>
</protein>
<comment type="cofactor">
    <cofactor evidence="1">
        <name>a divalent metal cation</name>
        <dbReference type="ChEBI" id="CHEBI:60240"/>
    </cofactor>
</comment>
<gene>
    <name evidence="4" type="ORF">BG845_04770</name>
</gene>
<organism evidence="4 5">
    <name type="scientific">Pseudonocardia autotrophica</name>
    <name type="common">Amycolata autotrophica</name>
    <name type="synonym">Nocardia autotrophica</name>
    <dbReference type="NCBI Taxonomy" id="2074"/>
    <lineage>
        <taxon>Bacteria</taxon>
        <taxon>Bacillati</taxon>
        <taxon>Actinomycetota</taxon>
        <taxon>Actinomycetes</taxon>
        <taxon>Pseudonocardiales</taxon>
        <taxon>Pseudonocardiaceae</taxon>
        <taxon>Pseudonocardia</taxon>
    </lineage>
</organism>
<comment type="caution">
    <text evidence="4">The sequence shown here is derived from an EMBL/GenBank/DDBJ whole genome shotgun (WGS) entry which is preliminary data.</text>
</comment>
<name>A0A1Y2MRW6_PSEAH</name>
<dbReference type="GO" id="GO:0046872">
    <property type="term" value="F:metal ion binding"/>
    <property type="evidence" value="ECO:0007669"/>
    <property type="project" value="UniProtKB-KW"/>
</dbReference>
<evidence type="ECO:0000256" key="1">
    <source>
        <dbReference type="ARBA" id="ARBA00001968"/>
    </source>
</evidence>
<dbReference type="STRING" id="2074.BG845_04770"/>
<evidence type="ECO:0000256" key="2">
    <source>
        <dbReference type="ARBA" id="ARBA00022723"/>
    </source>
</evidence>
<reference evidence="4 5" key="1">
    <citation type="submission" date="2016-09" db="EMBL/GenBank/DDBJ databases">
        <title>Pseudonocardia autotrophica DSM535, a candidate organism with high potential of specific P450 cytochromes.</title>
        <authorList>
            <person name="Grumaz C."/>
            <person name="Vainshtein Y."/>
            <person name="Kirstahler P."/>
            <person name="Sohn K."/>
        </authorList>
    </citation>
    <scope>NUCLEOTIDE SEQUENCE [LARGE SCALE GENOMIC DNA]</scope>
    <source>
        <strain evidence="4 5">DSM 535</strain>
    </source>
</reference>
<feature type="domain" description="DDE Tnp4" evidence="3">
    <location>
        <begin position="109"/>
        <end position="267"/>
    </location>
</feature>
<accession>A0A1Y2MRW6</accession>
<dbReference type="Proteomes" id="UP000194360">
    <property type="component" value="Unassembled WGS sequence"/>
</dbReference>
<sequence>MSDPVIYTAVLPIGEPTAAFVSQLLAGERARRGTRRGRRALGCYRQAVLVLRWFLDATRVAQLAADNQLSSSTTYRYLHEGIDVLAAAAPGLHGALLAARAAGYTHVHLDGTLIRTDRSRALGPNVRVDLWWSGKHRHHGGNIQALTAPDGWPLWTSQVRPGREHDTTCARTHDGLLDTLHDWTDQTHVVLADLGYEGENTRLTCPFKAPAGGGLPVDQRAYNMLHSATRALAERGNSLLKTTFRALRRVTLCPWRIGAITAAALVLLHHDHDRTT</sequence>
<keyword evidence="5" id="KW-1185">Reference proteome</keyword>
<evidence type="ECO:0000313" key="5">
    <source>
        <dbReference type="Proteomes" id="UP000194360"/>
    </source>
</evidence>